<keyword evidence="9 11" id="KW-1208">Phospholipid metabolism</keyword>
<dbReference type="PANTHER" id="PTHR35809">
    <property type="entry name" value="ARCHAETIDYLSERINE DECARBOXYLASE PROENZYME-RELATED"/>
    <property type="match status" value="1"/>
</dbReference>
<evidence type="ECO:0000256" key="6">
    <source>
        <dbReference type="ARBA" id="ARBA00023145"/>
    </source>
</evidence>
<evidence type="ECO:0000256" key="11">
    <source>
        <dbReference type="HAMAP-Rule" id="MF_00664"/>
    </source>
</evidence>
<dbReference type="PANTHER" id="PTHR35809:SF1">
    <property type="entry name" value="ARCHAETIDYLSERINE DECARBOXYLASE PROENZYME-RELATED"/>
    <property type="match status" value="1"/>
</dbReference>
<dbReference type="GO" id="GO:0004609">
    <property type="term" value="F:phosphatidylserine decarboxylase activity"/>
    <property type="evidence" value="ECO:0007669"/>
    <property type="project" value="UniProtKB-UniRule"/>
</dbReference>
<dbReference type="InterPro" id="IPR003817">
    <property type="entry name" value="PS_Dcarbxylase"/>
</dbReference>
<organism evidence="12 13">
    <name type="scientific">Actinopolyspora xinjiangensis</name>
    <dbReference type="NCBI Taxonomy" id="405564"/>
    <lineage>
        <taxon>Bacteria</taxon>
        <taxon>Bacillati</taxon>
        <taxon>Actinomycetota</taxon>
        <taxon>Actinomycetes</taxon>
        <taxon>Actinopolysporales</taxon>
        <taxon>Actinopolysporaceae</taxon>
        <taxon>Actinopolyspora</taxon>
    </lineage>
</organism>
<evidence type="ECO:0000256" key="8">
    <source>
        <dbReference type="ARBA" id="ARBA00023239"/>
    </source>
</evidence>
<feature type="chain" id="PRO_5023402051" description="Phosphatidylserine decarboxylase beta chain" evidence="11">
    <location>
        <begin position="1"/>
        <end position="203"/>
    </location>
</feature>
<dbReference type="Pfam" id="PF02666">
    <property type="entry name" value="PS_Dcarbxylase"/>
    <property type="match status" value="1"/>
</dbReference>
<evidence type="ECO:0000256" key="7">
    <source>
        <dbReference type="ARBA" id="ARBA00023209"/>
    </source>
</evidence>
<comment type="cofactor">
    <cofactor evidence="11">
        <name>pyruvate</name>
        <dbReference type="ChEBI" id="CHEBI:15361"/>
    </cofactor>
    <text evidence="11">Binds 1 pyruvoyl group covalently per subunit.</text>
</comment>
<keyword evidence="7 11" id="KW-0594">Phospholipid biosynthesis</keyword>
<keyword evidence="4 11" id="KW-0443">Lipid metabolism</keyword>
<evidence type="ECO:0000256" key="2">
    <source>
        <dbReference type="ARBA" id="ARBA00022516"/>
    </source>
</evidence>
<evidence type="ECO:0000313" key="13">
    <source>
        <dbReference type="Proteomes" id="UP000199497"/>
    </source>
</evidence>
<dbReference type="OrthoDB" id="9790893at2"/>
<dbReference type="InterPro" id="IPR033175">
    <property type="entry name" value="PSD-A"/>
</dbReference>
<feature type="active site" description="Schiff-base intermediate with substrate; via pyruvic acid" evidence="11">
    <location>
        <position position="204"/>
    </location>
</feature>
<comment type="subunit">
    <text evidence="11">Heterodimer of a large membrane-associated beta subunit and a small pyruvoyl-containing alpha subunit.</text>
</comment>
<dbReference type="RefSeq" id="WP_092596824.1">
    <property type="nucleotide sequence ID" value="NZ_FNJR01000001.1"/>
</dbReference>
<dbReference type="STRING" id="405564.SAMN04487905_101436"/>
<dbReference type="NCBIfam" id="NF003678">
    <property type="entry name" value="PRK05305.1-2"/>
    <property type="match status" value="1"/>
</dbReference>
<dbReference type="UniPathway" id="UPA00558">
    <property type="reaction ID" value="UER00616"/>
</dbReference>
<comment type="catalytic activity">
    <reaction evidence="11">
        <text>a 1,2-diacyl-sn-glycero-3-phospho-L-serine + H(+) = a 1,2-diacyl-sn-glycero-3-phosphoethanolamine + CO2</text>
        <dbReference type="Rhea" id="RHEA:20828"/>
        <dbReference type="ChEBI" id="CHEBI:15378"/>
        <dbReference type="ChEBI" id="CHEBI:16526"/>
        <dbReference type="ChEBI" id="CHEBI:57262"/>
        <dbReference type="ChEBI" id="CHEBI:64612"/>
        <dbReference type="EC" id="4.1.1.65"/>
    </reaction>
</comment>
<evidence type="ECO:0000256" key="9">
    <source>
        <dbReference type="ARBA" id="ARBA00023264"/>
    </source>
</evidence>
<evidence type="ECO:0000256" key="4">
    <source>
        <dbReference type="ARBA" id="ARBA00023098"/>
    </source>
</evidence>
<evidence type="ECO:0000256" key="1">
    <source>
        <dbReference type="ARBA" id="ARBA00022475"/>
    </source>
</evidence>
<keyword evidence="8 11" id="KW-0456">Lyase</keyword>
<feature type="modified residue" description="Pyruvic acid (Ser); by autocatalysis" evidence="11">
    <location>
        <position position="204"/>
    </location>
</feature>
<proteinExistence type="inferred from homology"/>
<name>A0A1H0P934_9ACTN</name>
<keyword evidence="3 11" id="KW-0210">Decarboxylase</keyword>
<dbReference type="GO" id="GO:0006646">
    <property type="term" value="P:phosphatidylethanolamine biosynthetic process"/>
    <property type="evidence" value="ECO:0007669"/>
    <property type="project" value="UniProtKB-UniRule"/>
</dbReference>
<keyword evidence="13" id="KW-1185">Reference proteome</keyword>
<evidence type="ECO:0000256" key="5">
    <source>
        <dbReference type="ARBA" id="ARBA00023136"/>
    </source>
</evidence>
<dbReference type="EMBL" id="FNJR01000001">
    <property type="protein sequence ID" value="SDP01260.1"/>
    <property type="molecule type" value="Genomic_DNA"/>
</dbReference>
<keyword evidence="10 11" id="KW-0670">Pyruvate</keyword>
<protein>
    <recommendedName>
        <fullName evidence="11">Phosphatidylserine decarboxylase proenzyme</fullName>
        <ecNumber evidence="11">4.1.1.65</ecNumber>
    </recommendedName>
    <component>
        <recommendedName>
            <fullName evidence="11">Phosphatidylserine decarboxylase alpha chain</fullName>
        </recommendedName>
    </component>
    <component>
        <recommendedName>
            <fullName evidence="11">Phosphatidylserine decarboxylase beta chain</fullName>
        </recommendedName>
    </component>
</protein>
<reference evidence="13" key="1">
    <citation type="submission" date="2016-10" db="EMBL/GenBank/DDBJ databases">
        <authorList>
            <person name="Varghese N."/>
            <person name="Submissions S."/>
        </authorList>
    </citation>
    <scope>NUCLEOTIDE SEQUENCE [LARGE SCALE GENOMIC DNA]</scope>
    <source>
        <strain evidence="13">DSM 46732</strain>
    </source>
</reference>
<feature type="site" description="Cleavage (non-hydrolytic); by autocatalysis" evidence="11">
    <location>
        <begin position="203"/>
        <end position="204"/>
    </location>
</feature>
<feature type="chain" id="PRO_5023402052" description="Phosphatidylserine decarboxylase alpha chain" evidence="11">
    <location>
        <begin position="204"/>
        <end position="243"/>
    </location>
</feature>
<dbReference type="EC" id="4.1.1.65" evidence="11"/>
<dbReference type="AlphaFoldDB" id="A0A1H0P934"/>
<evidence type="ECO:0000256" key="3">
    <source>
        <dbReference type="ARBA" id="ARBA00022793"/>
    </source>
</evidence>
<accession>A0A1H0P934</accession>
<dbReference type="NCBIfam" id="NF003679">
    <property type="entry name" value="PRK05305.1-3"/>
    <property type="match status" value="1"/>
</dbReference>
<keyword evidence="1 11" id="KW-1003">Cell membrane</keyword>
<comment type="function">
    <text evidence="11">Catalyzes the formation of phosphatidylethanolamine (PtdEtn) from phosphatidylserine (PtdSer).</text>
</comment>
<keyword evidence="2 11" id="KW-0444">Lipid biosynthesis</keyword>
<comment type="subcellular location">
    <subcellularLocation>
        <location evidence="11">Cell membrane</location>
        <topology evidence="11">Peripheral membrane protein</topology>
    </subcellularLocation>
</comment>
<keyword evidence="6 11" id="KW-0865">Zymogen</keyword>
<dbReference type="Proteomes" id="UP000199497">
    <property type="component" value="Unassembled WGS sequence"/>
</dbReference>
<comment type="PTM">
    <text evidence="11">Is synthesized initially as an inactive proenzyme. Formation of the active enzyme involves a self-maturation process in which the active site pyruvoyl group is generated from an internal serine residue via an autocatalytic post-translational modification. Two non-identical subunits are generated from the proenzyme in this reaction, and the pyruvate is formed at the N-terminus of the alpha chain, which is derived from the carboxyl end of the proenzyme. The post-translation cleavage follows an unusual pathway, termed non-hydrolytic serinolysis, in which the side chain hydroxyl group of the serine supplies its oxygen atom to form the C-terminus of the beta chain, while the remainder of the serine residue undergoes an oxidative deamination to produce ammonia and the pyruvoyl prosthetic group on the alpha chain.</text>
</comment>
<comment type="pathway">
    <text evidence="11">Phospholipid metabolism; phosphatidylethanolamine biosynthesis; phosphatidylethanolamine from CDP-diacylglycerol: step 2/2.</text>
</comment>
<dbReference type="GO" id="GO:0005886">
    <property type="term" value="C:plasma membrane"/>
    <property type="evidence" value="ECO:0007669"/>
    <property type="project" value="UniProtKB-SubCell"/>
</dbReference>
<evidence type="ECO:0000313" key="12">
    <source>
        <dbReference type="EMBL" id="SDP01260.1"/>
    </source>
</evidence>
<evidence type="ECO:0000256" key="10">
    <source>
        <dbReference type="ARBA" id="ARBA00023317"/>
    </source>
</evidence>
<gene>
    <name evidence="11" type="primary">psd</name>
    <name evidence="12" type="ORF">SAMN04487905_101436</name>
</gene>
<comment type="similarity">
    <text evidence="11">Belongs to the phosphatidylserine decarboxylase family. PSD-A subfamily.</text>
</comment>
<dbReference type="HAMAP" id="MF_00664">
    <property type="entry name" value="PS_decarb_PSD_A"/>
    <property type="match status" value="1"/>
</dbReference>
<sequence length="243" mass="26017">MNNADSAPRTGPLHKLARLARDTVPPMHPAGRPFVLACAIATLLLRRIWRPAGAPAALLTAWCAWFFREPRRVTPDRTGVAVAPADGTIAHVEKAAPPAELELPEDRMLRVSIFLTVFDVHVQRVPADGEVTKLAYRPGAFLSADLDKASEDNERNAMLLRTTGGADLAVVQIAGLVARRIVCSVSEGSVVSAGSTYGLIRFGSRVDLYLPPNSRVFVEPGQRAVGGETVLAELAPEQSGVRA</sequence>
<keyword evidence="5 11" id="KW-0472">Membrane</keyword>